<organism evidence="4 5">
    <name type="scientific">Chlamydia avium</name>
    <dbReference type="NCBI Taxonomy" id="1457141"/>
    <lineage>
        <taxon>Bacteria</taxon>
        <taxon>Pseudomonadati</taxon>
        <taxon>Chlamydiota</taxon>
        <taxon>Chlamydiia</taxon>
        <taxon>Chlamydiales</taxon>
        <taxon>Chlamydiaceae</taxon>
        <taxon>Chlamydia/Chlamydophila group</taxon>
        <taxon>Chlamydia</taxon>
    </lineage>
</organism>
<comment type="similarity">
    <text evidence="1">Belongs to the EUO family.</text>
</comment>
<accession>A0ABN0MT63</accession>
<evidence type="ECO:0000256" key="1">
    <source>
        <dbReference type="ARBA" id="ARBA00007034"/>
    </source>
</evidence>
<gene>
    <name evidence="4" type="ORF">CP10881SC42_0416</name>
</gene>
<dbReference type="EMBL" id="ATND01000001">
    <property type="protein sequence ID" value="EPP38649.1"/>
    <property type="molecule type" value="Genomic_DNA"/>
</dbReference>
<sequence>MECLQHESCFELDNKEDEESQVSDQETKWVSITQAAKLHNVTRQAIYVAIKQKKLRASKTTRWEIDLKDLEDYKRNRYSRKKSLYQGELLFDNSKGCYSVNQVAEILGIPVQKVYYATRTGTMRGERKGAAWVIHCSEIERYKNEYLNKQTAKKMKNAIATDANASPTVEENSTSGTFSLFDND</sequence>
<comment type="caution">
    <text evidence="4">The sequence shown here is derived from an EMBL/GenBank/DDBJ whole genome shotgun (WGS) entry which is preliminary data.</text>
</comment>
<evidence type="ECO:0000313" key="5">
    <source>
        <dbReference type="Proteomes" id="UP000014821"/>
    </source>
</evidence>
<dbReference type="RefSeq" id="WP_020355885.1">
    <property type="nucleotide sequence ID" value="NZ_KE360587.1"/>
</dbReference>
<feature type="region of interest" description="Disordered" evidence="2">
    <location>
        <begin position="164"/>
        <end position="184"/>
    </location>
</feature>
<name>A0ABN0MT63_9CHLA</name>
<evidence type="ECO:0000313" key="4">
    <source>
        <dbReference type="EMBL" id="EPP38649.1"/>
    </source>
</evidence>
<keyword evidence="5" id="KW-1185">Reference proteome</keyword>
<evidence type="ECO:0000256" key="2">
    <source>
        <dbReference type="SAM" id="MobiDB-lite"/>
    </source>
</evidence>
<dbReference type="InterPro" id="IPR041657">
    <property type="entry name" value="HTH_17"/>
</dbReference>
<proteinExistence type="inferred from homology"/>
<dbReference type="Proteomes" id="UP000014821">
    <property type="component" value="Unassembled WGS sequence"/>
</dbReference>
<protein>
    <submittedName>
        <fullName evidence="4">DNA binding, excisionase family domain protein</fullName>
    </submittedName>
</protein>
<dbReference type="Pfam" id="PF12728">
    <property type="entry name" value="HTH_17"/>
    <property type="match status" value="2"/>
</dbReference>
<evidence type="ECO:0000259" key="3">
    <source>
        <dbReference type="Pfam" id="PF12728"/>
    </source>
</evidence>
<reference evidence="4" key="1">
    <citation type="submission" date="2013-04" db="EMBL/GenBank/DDBJ databases">
        <title>Genome sequence of Chlamydia psittaci 10_881_SC42.</title>
        <authorList>
            <person name="Huot-Creasy H."/>
            <person name="McCracken C.L."/>
            <person name="Humphries M."/>
            <person name="Sachse K."/>
            <person name="Laroucau K."/>
            <person name="Bavoil P."/>
            <person name="Myers G.S."/>
        </authorList>
    </citation>
    <scope>NUCLEOTIDE SEQUENCE [LARGE SCALE GENOMIC DNA]</scope>
    <source>
        <strain evidence="4">10_881_SC42</strain>
    </source>
</reference>
<feature type="domain" description="Helix-turn-helix" evidence="3">
    <location>
        <begin position="98"/>
        <end position="145"/>
    </location>
</feature>
<feature type="domain" description="Helix-turn-helix" evidence="3">
    <location>
        <begin position="29"/>
        <end position="77"/>
    </location>
</feature>